<keyword evidence="4" id="KW-1185">Reference proteome</keyword>
<dbReference type="EMBL" id="CP034346">
    <property type="protein sequence ID" value="AZS14915.1"/>
    <property type="molecule type" value="Genomic_DNA"/>
</dbReference>
<dbReference type="Pfam" id="PF14317">
    <property type="entry name" value="YcxB"/>
    <property type="match status" value="1"/>
</dbReference>
<dbReference type="InterPro" id="IPR025588">
    <property type="entry name" value="YcxB-like_C"/>
</dbReference>
<accession>A0A3Q9I8D8</accession>
<keyword evidence="1" id="KW-1133">Transmembrane helix</keyword>
<dbReference type="Proteomes" id="UP000270678">
    <property type="component" value="Chromosome"/>
</dbReference>
<feature type="transmembrane region" description="Helical" evidence="1">
    <location>
        <begin position="60"/>
        <end position="80"/>
    </location>
</feature>
<feature type="transmembrane region" description="Helical" evidence="1">
    <location>
        <begin position="31"/>
        <end position="48"/>
    </location>
</feature>
<dbReference type="RefSeq" id="WP_126998019.1">
    <property type="nucleotide sequence ID" value="NZ_CP034346.1"/>
</dbReference>
<proteinExistence type="predicted"/>
<name>A0A3Q9I8D8_9BACL</name>
<protein>
    <submittedName>
        <fullName evidence="3">YcxB family protein</fullName>
    </submittedName>
</protein>
<keyword evidence="1" id="KW-0812">Transmembrane</keyword>
<evidence type="ECO:0000313" key="3">
    <source>
        <dbReference type="EMBL" id="AZS14915.1"/>
    </source>
</evidence>
<dbReference type="AlphaFoldDB" id="A0A3Q9I8D8"/>
<keyword evidence="1" id="KW-0472">Membrane</keyword>
<evidence type="ECO:0000256" key="1">
    <source>
        <dbReference type="SAM" id="Phobius"/>
    </source>
</evidence>
<dbReference type="KEGG" id="plut:EI981_10890"/>
<feature type="domain" description="YcxB-like C-terminal" evidence="2">
    <location>
        <begin position="100"/>
        <end position="157"/>
    </location>
</feature>
<sequence>MTEKQLPYKFSFSISYKEYQSLTLAHSKNQLIFLSLFIFLVFTATTWIKSSDFNVMLMKAPIGIVVSLALTFFMWLLTLYKARRVFESSGMLKNEQTLTLSEDGIQMTIDSNDSLIPWNDVAKVTESKHLIIVYLAKNQGVLISKNAVDIARLKTILQSFLESNKLRIK</sequence>
<gene>
    <name evidence="3" type="ORF">EI981_10890</name>
</gene>
<organism evidence="3 4">
    <name type="scientific">Paenibacillus lutimineralis</name>
    <dbReference type="NCBI Taxonomy" id="2707005"/>
    <lineage>
        <taxon>Bacteria</taxon>
        <taxon>Bacillati</taxon>
        <taxon>Bacillota</taxon>
        <taxon>Bacilli</taxon>
        <taxon>Bacillales</taxon>
        <taxon>Paenibacillaceae</taxon>
        <taxon>Paenibacillus</taxon>
    </lineage>
</organism>
<evidence type="ECO:0000313" key="4">
    <source>
        <dbReference type="Proteomes" id="UP000270678"/>
    </source>
</evidence>
<dbReference type="OrthoDB" id="2631198at2"/>
<reference evidence="4" key="1">
    <citation type="submission" date="2018-12" db="EMBL/GenBank/DDBJ databases">
        <title>Complete genome sequence of Paenibacillus sp. MBLB1234.</title>
        <authorList>
            <person name="Nam Y.-D."/>
            <person name="Kang J."/>
            <person name="Chung W.-H."/>
            <person name="Park Y.S."/>
        </authorList>
    </citation>
    <scope>NUCLEOTIDE SEQUENCE [LARGE SCALE GENOMIC DNA]</scope>
    <source>
        <strain evidence="4">MBLB1234</strain>
    </source>
</reference>
<evidence type="ECO:0000259" key="2">
    <source>
        <dbReference type="Pfam" id="PF14317"/>
    </source>
</evidence>